<gene>
    <name evidence="1" type="ORF">HPB47_013923</name>
</gene>
<protein>
    <submittedName>
        <fullName evidence="1">Uncharacterized protein</fullName>
    </submittedName>
</protein>
<evidence type="ECO:0000313" key="1">
    <source>
        <dbReference type="EMBL" id="KAG0444326.1"/>
    </source>
</evidence>
<name>A0AC60QXA5_IXOPE</name>
<organism evidence="1 2">
    <name type="scientific">Ixodes persulcatus</name>
    <name type="common">Taiga tick</name>
    <dbReference type="NCBI Taxonomy" id="34615"/>
    <lineage>
        <taxon>Eukaryota</taxon>
        <taxon>Metazoa</taxon>
        <taxon>Ecdysozoa</taxon>
        <taxon>Arthropoda</taxon>
        <taxon>Chelicerata</taxon>
        <taxon>Arachnida</taxon>
        <taxon>Acari</taxon>
        <taxon>Parasitiformes</taxon>
        <taxon>Ixodida</taxon>
        <taxon>Ixodoidea</taxon>
        <taxon>Ixodidae</taxon>
        <taxon>Ixodinae</taxon>
        <taxon>Ixodes</taxon>
    </lineage>
</organism>
<evidence type="ECO:0000313" key="2">
    <source>
        <dbReference type="Proteomes" id="UP000805193"/>
    </source>
</evidence>
<reference evidence="1 2" key="1">
    <citation type="journal article" date="2020" name="Cell">
        <title>Large-Scale Comparative Analyses of Tick Genomes Elucidate Their Genetic Diversity and Vector Capacities.</title>
        <authorList>
            <consortium name="Tick Genome and Microbiome Consortium (TIGMIC)"/>
            <person name="Jia N."/>
            <person name="Wang J."/>
            <person name="Shi W."/>
            <person name="Du L."/>
            <person name="Sun Y."/>
            <person name="Zhan W."/>
            <person name="Jiang J.F."/>
            <person name="Wang Q."/>
            <person name="Zhang B."/>
            <person name="Ji P."/>
            <person name="Bell-Sakyi L."/>
            <person name="Cui X.M."/>
            <person name="Yuan T.T."/>
            <person name="Jiang B.G."/>
            <person name="Yang W.F."/>
            <person name="Lam T.T."/>
            <person name="Chang Q.C."/>
            <person name="Ding S.J."/>
            <person name="Wang X.J."/>
            <person name="Zhu J.G."/>
            <person name="Ruan X.D."/>
            <person name="Zhao L."/>
            <person name="Wei J.T."/>
            <person name="Ye R.Z."/>
            <person name="Que T.C."/>
            <person name="Du C.H."/>
            <person name="Zhou Y.H."/>
            <person name="Cheng J.X."/>
            <person name="Dai P.F."/>
            <person name="Guo W.B."/>
            <person name="Han X.H."/>
            <person name="Huang E.J."/>
            <person name="Li L.F."/>
            <person name="Wei W."/>
            <person name="Gao Y.C."/>
            <person name="Liu J.Z."/>
            <person name="Shao H.Z."/>
            <person name="Wang X."/>
            <person name="Wang C.C."/>
            <person name="Yang T.C."/>
            <person name="Huo Q.B."/>
            <person name="Li W."/>
            <person name="Chen H.Y."/>
            <person name="Chen S.E."/>
            <person name="Zhou L.G."/>
            <person name="Ni X.B."/>
            <person name="Tian J.H."/>
            <person name="Sheng Y."/>
            <person name="Liu T."/>
            <person name="Pan Y.S."/>
            <person name="Xia L.Y."/>
            <person name="Li J."/>
            <person name="Zhao F."/>
            <person name="Cao W.C."/>
        </authorList>
    </citation>
    <scope>NUCLEOTIDE SEQUENCE [LARGE SCALE GENOMIC DNA]</scope>
    <source>
        <strain evidence="1">Iper-2018</strain>
    </source>
</reference>
<proteinExistence type="predicted"/>
<dbReference type="Proteomes" id="UP000805193">
    <property type="component" value="Unassembled WGS sequence"/>
</dbReference>
<accession>A0AC60QXA5</accession>
<dbReference type="EMBL" id="JABSTQ010002181">
    <property type="protein sequence ID" value="KAG0444326.1"/>
    <property type="molecule type" value="Genomic_DNA"/>
</dbReference>
<sequence>MTRCGRLPLGLGAAAVAAGFPPASLMTVPQYRNPPGNKKGYKREFLAPGHISAAQALLSRWPCKPPELSPPQCARFGWTCANESMLVCVACKEYLDCEVSSSLGRKLHKECLSRLVSSLEGAHKPCCPWKTAPCPNALSQLRERLESLGPISSTLPVLNTDKIYSLLSPEDILRIGKLVDKERGAETQQADLLLAITGWQAGAGSGKMKLVTCEYCSRKVATFFYKSAPISESRDEVTTSQDKGACCPGHGTKRKREEDELDPVHEHRPWCIWVLNDDSGKPGWLVFGECLLRNVESPHDDSRLSTSSVDAFKHDVEKIISSWREVVKHPTVQKTATS</sequence>
<keyword evidence="2" id="KW-1185">Reference proteome</keyword>
<comment type="caution">
    <text evidence="1">The sequence shown here is derived from an EMBL/GenBank/DDBJ whole genome shotgun (WGS) entry which is preliminary data.</text>
</comment>